<dbReference type="GO" id="GO:0000056">
    <property type="term" value="P:ribosomal small subunit export from nucleus"/>
    <property type="evidence" value="ECO:0007669"/>
    <property type="project" value="TreeGrafter"/>
</dbReference>
<dbReference type="InterPro" id="IPR016024">
    <property type="entry name" value="ARM-type_fold"/>
</dbReference>
<dbReference type="GO" id="GO:0003723">
    <property type="term" value="F:RNA binding"/>
    <property type="evidence" value="ECO:0007669"/>
    <property type="project" value="InterPro"/>
</dbReference>
<dbReference type="GO" id="GO:0030686">
    <property type="term" value="C:90S preribosome"/>
    <property type="evidence" value="ECO:0007669"/>
    <property type="project" value="TreeGrafter"/>
</dbReference>
<dbReference type="Gene3D" id="1.25.10.10">
    <property type="entry name" value="Leucine-rich Repeat Variant"/>
    <property type="match status" value="1"/>
</dbReference>
<dbReference type="InterPro" id="IPR001313">
    <property type="entry name" value="Pumilio_RNA-bd_rpt"/>
</dbReference>
<dbReference type="SUPFAM" id="SSF48371">
    <property type="entry name" value="ARM repeat"/>
    <property type="match status" value="1"/>
</dbReference>
<sequence>MEEFVNDTYASYVVRTMLQCVSGVTVMADISKSKKSRDQSDENGDGQRGIMARDKAFLEVLREFTNRIMLWPQFGGIPSGSLGTLEVDFHNSKLGLLGQESQMSNCSVLRLNTLSPYLAYNEASAATVQTLILVLNGSLGKLLPPLLDLLYSNCFSQEEGTENTLPYVFQDNCAQRTLEVALSVGSSTFYDKAYERLFKGRLVDLCETEAKFAVISLIGGCKDKEKFSEIYEELEPNFKRFLTEGEGGIMLAIAKASQKLVTKQGNFLSKLLEFSSCTDPEGNNPCLIQSVLRIQASKFSKGSNKITDAGSQMVQTLLRFNKPIKMINSMLSLPANELRDLFCDPCGSYVMDTFVSSPSIGEKSRDRLRNKLKTLKGRICRTSVIRNGSRAFDSLWAVSDIKTKATIGQELLVKEAAASGNQWGSIIFAKHGLSLLRKRKSDWEAFQGQETNKRKLFKEFLSVP</sequence>
<dbReference type="GO" id="GO:0005730">
    <property type="term" value="C:nucleolus"/>
    <property type="evidence" value="ECO:0007669"/>
    <property type="project" value="TreeGrafter"/>
</dbReference>
<dbReference type="InterPro" id="IPR040000">
    <property type="entry name" value="NOP9"/>
</dbReference>
<dbReference type="GO" id="GO:0000480">
    <property type="term" value="P:endonucleolytic cleavage in 5'-ETS of tricistronic rRNA transcript (SSU-rRNA, 5.8S rRNA, LSU-rRNA)"/>
    <property type="evidence" value="ECO:0007669"/>
    <property type="project" value="TreeGrafter"/>
</dbReference>
<comment type="caution">
    <text evidence="2">The sequence shown here is derived from an EMBL/GenBank/DDBJ whole genome shotgun (WGS) entry which is preliminary data.</text>
</comment>
<dbReference type="Pfam" id="PF22493">
    <property type="entry name" value="PUF_NOP9"/>
    <property type="match status" value="1"/>
</dbReference>
<keyword evidence="1" id="KW-0677">Repeat</keyword>
<keyword evidence="3" id="KW-1185">Reference proteome</keyword>
<reference evidence="2" key="1">
    <citation type="submission" date="2023-07" db="EMBL/GenBank/DDBJ databases">
        <title>Chromosome-level genome assembly of Artemia franciscana.</title>
        <authorList>
            <person name="Jo E."/>
        </authorList>
    </citation>
    <scope>NUCLEOTIDE SEQUENCE</scope>
    <source>
        <tissue evidence="2">Whole body</tissue>
    </source>
</reference>
<accession>A0AA88L0K1</accession>
<dbReference type="InterPro" id="IPR011989">
    <property type="entry name" value="ARM-like"/>
</dbReference>
<dbReference type="GO" id="GO:0030688">
    <property type="term" value="C:preribosome, small subunit precursor"/>
    <property type="evidence" value="ECO:0007669"/>
    <property type="project" value="TreeGrafter"/>
</dbReference>
<name>A0AA88L0K1_ARTSF</name>
<protein>
    <submittedName>
        <fullName evidence="2">Uncharacterized protein</fullName>
    </submittedName>
</protein>
<gene>
    <name evidence="2" type="ORF">QYM36_014063</name>
</gene>
<dbReference type="Proteomes" id="UP001187531">
    <property type="component" value="Unassembled WGS sequence"/>
</dbReference>
<organism evidence="2 3">
    <name type="scientific">Artemia franciscana</name>
    <name type="common">Brine shrimp</name>
    <name type="synonym">Artemia sanfranciscana</name>
    <dbReference type="NCBI Taxonomy" id="6661"/>
    <lineage>
        <taxon>Eukaryota</taxon>
        <taxon>Metazoa</taxon>
        <taxon>Ecdysozoa</taxon>
        <taxon>Arthropoda</taxon>
        <taxon>Crustacea</taxon>
        <taxon>Branchiopoda</taxon>
        <taxon>Anostraca</taxon>
        <taxon>Artemiidae</taxon>
        <taxon>Artemia</taxon>
    </lineage>
</organism>
<dbReference type="PANTHER" id="PTHR13102:SF0">
    <property type="entry name" value="NUCLEOLAR PROTEIN 9"/>
    <property type="match status" value="1"/>
</dbReference>
<dbReference type="GO" id="GO:0000472">
    <property type="term" value="P:endonucleolytic cleavage to generate mature 5'-end of SSU-rRNA from (SSU-rRNA, 5.8S rRNA, LSU-rRNA)"/>
    <property type="evidence" value="ECO:0007669"/>
    <property type="project" value="TreeGrafter"/>
</dbReference>
<dbReference type="AlphaFoldDB" id="A0AA88L0K1"/>
<dbReference type="PANTHER" id="PTHR13102">
    <property type="entry name" value="NUCLEOLAR PROTEIN 9"/>
    <property type="match status" value="1"/>
</dbReference>
<evidence type="ECO:0000313" key="2">
    <source>
        <dbReference type="EMBL" id="KAK2708326.1"/>
    </source>
</evidence>
<dbReference type="EMBL" id="JAVRJZ010000018">
    <property type="protein sequence ID" value="KAK2708326.1"/>
    <property type="molecule type" value="Genomic_DNA"/>
</dbReference>
<proteinExistence type="predicted"/>
<evidence type="ECO:0000313" key="3">
    <source>
        <dbReference type="Proteomes" id="UP001187531"/>
    </source>
</evidence>
<dbReference type="GO" id="GO:0000447">
    <property type="term" value="P:endonucleolytic cleavage in ITS1 to separate SSU-rRNA from 5.8S rRNA and LSU-rRNA from tricistronic rRNA transcript (SSU-rRNA, 5.8S rRNA, LSU-rRNA)"/>
    <property type="evidence" value="ECO:0007669"/>
    <property type="project" value="TreeGrafter"/>
</dbReference>
<evidence type="ECO:0000256" key="1">
    <source>
        <dbReference type="ARBA" id="ARBA00022737"/>
    </source>
</evidence>